<dbReference type="AlphaFoldDB" id="A0AAV7I9Y3"/>
<name>A0AAV7I9Y3_COTGL</name>
<organism evidence="2 3">
    <name type="scientific">Cotesia glomerata</name>
    <name type="common">Lepidopteran parasitic wasp</name>
    <name type="synonym">Apanteles glomeratus</name>
    <dbReference type="NCBI Taxonomy" id="32391"/>
    <lineage>
        <taxon>Eukaryota</taxon>
        <taxon>Metazoa</taxon>
        <taxon>Ecdysozoa</taxon>
        <taxon>Arthropoda</taxon>
        <taxon>Hexapoda</taxon>
        <taxon>Insecta</taxon>
        <taxon>Pterygota</taxon>
        <taxon>Neoptera</taxon>
        <taxon>Endopterygota</taxon>
        <taxon>Hymenoptera</taxon>
        <taxon>Apocrita</taxon>
        <taxon>Ichneumonoidea</taxon>
        <taxon>Braconidae</taxon>
        <taxon>Microgastrinae</taxon>
        <taxon>Cotesia</taxon>
    </lineage>
</organism>
<proteinExistence type="predicted"/>
<gene>
    <name evidence="2" type="ORF">KQX54_006783</name>
</gene>
<accession>A0AAV7I9Y3</accession>
<dbReference type="Proteomes" id="UP000826195">
    <property type="component" value="Unassembled WGS sequence"/>
</dbReference>
<keyword evidence="3" id="KW-1185">Reference proteome</keyword>
<protein>
    <submittedName>
        <fullName evidence="2">Uncharacterized protein</fullName>
    </submittedName>
</protein>
<dbReference type="EMBL" id="JAHXZJ010001864">
    <property type="protein sequence ID" value="KAH0549180.1"/>
    <property type="molecule type" value="Genomic_DNA"/>
</dbReference>
<sequence>MQPGGYVHRPGIESQHPGPPVLATRSLFRPSVLLGCAPVGTGVHLTHFESSSPSCSIHYDTSATDALVGS</sequence>
<evidence type="ECO:0000256" key="1">
    <source>
        <dbReference type="SAM" id="MobiDB-lite"/>
    </source>
</evidence>
<evidence type="ECO:0000313" key="2">
    <source>
        <dbReference type="EMBL" id="KAH0549180.1"/>
    </source>
</evidence>
<evidence type="ECO:0000313" key="3">
    <source>
        <dbReference type="Proteomes" id="UP000826195"/>
    </source>
</evidence>
<reference evidence="2 3" key="1">
    <citation type="journal article" date="2021" name="J. Hered.">
        <title>A chromosome-level genome assembly of the parasitoid wasp, Cotesia glomerata (Hymenoptera: Braconidae).</title>
        <authorList>
            <person name="Pinto B.J."/>
            <person name="Weis J.J."/>
            <person name="Gamble T."/>
            <person name="Ode P.J."/>
            <person name="Paul R."/>
            <person name="Zaspel J.M."/>
        </authorList>
    </citation>
    <scope>NUCLEOTIDE SEQUENCE [LARGE SCALE GENOMIC DNA]</scope>
    <source>
        <strain evidence="2">CgM1</strain>
    </source>
</reference>
<feature type="region of interest" description="Disordered" evidence="1">
    <location>
        <begin position="1"/>
        <end position="20"/>
    </location>
</feature>
<comment type="caution">
    <text evidence="2">The sequence shown here is derived from an EMBL/GenBank/DDBJ whole genome shotgun (WGS) entry which is preliminary data.</text>
</comment>